<keyword evidence="3" id="KW-1185">Reference proteome</keyword>
<dbReference type="InterPro" id="IPR000600">
    <property type="entry name" value="ROK"/>
</dbReference>
<comment type="caution">
    <text evidence="2">The sequence shown here is derived from an EMBL/GenBank/DDBJ whole genome shotgun (WGS) entry which is preliminary data.</text>
</comment>
<reference evidence="3" key="1">
    <citation type="journal article" date="2019" name="Int. J. Syst. Evol. Microbiol.">
        <title>The Global Catalogue of Microorganisms (GCM) 10K type strain sequencing project: providing services to taxonomists for standard genome sequencing and annotation.</title>
        <authorList>
            <consortium name="The Broad Institute Genomics Platform"/>
            <consortium name="The Broad Institute Genome Sequencing Center for Infectious Disease"/>
            <person name="Wu L."/>
            <person name="Ma J."/>
        </authorList>
    </citation>
    <scope>NUCLEOTIDE SEQUENCE [LARGE SCALE GENOMIC DNA]</scope>
    <source>
        <strain evidence="3">CGMCC 1.12471</strain>
    </source>
</reference>
<dbReference type="PANTHER" id="PTHR18964">
    <property type="entry name" value="ROK (REPRESSOR, ORF, KINASE) FAMILY"/>
    <property type="match status" value="1"/>
</dbReference>
<dbReference type="InterPro" id="IPR043129">
    <property type="entry name" value="ATPase_NBD"/>
</dbReference>
<dbReference type="InterPro" id="IPR036388">
    <property type="entry name" value="WH-like_DNA-bd_sf"/>
</dbReference>
<gene>
    <name evidence="2" type="ORF">ACFSBI_02160</name>
</gene>
<dbReference type="Gene3D" id="3.30.420.40">
    <property type="match status" value="3"/>
</dbReference>
<dbReference type="EMBL" id="JBHUEA010000002">
    <property type="protein sequence ID" value="MFD1720340.1"/>
    <property type="molecule type" value="Genomic_DNA"/>
</dbReference>
<sequence length="393" mass="41729">MAKPDDVPILIRRTHEERILATLRESGPLTRAELERRIGLSRTTLSDITSVLLRRGAIVERRPEEGPRGRGRPAVRLALDPASGQFLGVDLGHRRVQVAVVNAANEVIASGERAYIPEMSWSERLEVVFGLIDDATAATGVRLGALEGIGFGVPGPLGSAFGDESRVPPRWQGTRRDKVVALIRERVAERFEAPLVLDNNTRFAALGEAVWGPSLDTDSLLYIRLSDGVGGGVVAGSRLVVGSLGTAGELGHITVDPRGARCWCGKQGCLETVASAPAIRARVAEGAAEKMVVREAGAATGRVLAAASTVMDPTEVVVAGEVLRYRGFLDAVRTAFEHEVLPTGVRTRLRASTLSEQAGALGAIAAAFHRSPLLVGYASWATSPVRVADRLPA</sequence>
<organism evidence="2 3">
    <name type="scientific">Amnibacterium endophyticum</name>
    <dbReference type="NCBI Taxonomy" id="2109337"/>
    <lineage>
        <taxon>Bacteria</taxon>
        <taxon>Bacillati</taxon>
        <taxon>Actinomycetota</taxon>
        <taxon>Actinomycetes</taxon>
        <taxon>Micrococcales</taxon>
        <taxon>Microbacteriaceae</taxon>
        <taxon>Amnibacterium</taxon>
    </lineage>
</organism>
<dbReference type="SUPFAM" id="SSF46785">
    <property type="entry name" value="Winged helix' DNA-binding domain"/>
    <property type="match status" value="1"/>
</dbReference>
<proteinExistence type="inferred from homology"/>
<evidence type="ECO:0000256" key="1">
    <source>
        <dbReference type="ARBA" id="ARBA00006479"/>
    </source>
</evidence>
<dbReference type="InterPro" id="IPR036390">
    <property type="entry name" value="WH_DNA-bd_sf"/>
</dbReference>
<evidence type="ECO:0000313" key="3">
    <source>
        <dbReference type="Proteomes" id="UP001597347"/>
    </source>
</evidence>
<name>A0ABW4LC99_9MICO</name>
<comment type="similarity">
    <text evidence="1">Belongs to the ROK (NagC/XylR) family.</text>
</comment>
<dbReference type="PROSITE" id="PS01125">
    <property type="entry name" value="ROK"/>
    <property type="match status" value="1"/>
</dbReference>
<dbReference type="Proteomes" id="UP001597347">
    <property type="component" value="Unassembled WGS sequence"/>
</dbReference>
<dbReference type="PANTHER" id="PTHR18964:SF149">
    <property type="entry name" value="BIFUNCTIONAL UDP-N-ACETYLGLUCOSAMINE 2-EPIMERASE_N-ACETYLMANNOSAMINE KINASE"/>
    <property type="match status" value="1"/>
</dbReference>
<dbReference type="InterPro" id="IPR049874">
    <property type="entry name" value="ROK_cs"/>
</dbReference>
<dbReference type="Gene3D" id="1.10.10.10">
    <property type="entry name" value="Winged helix-like DNA-binding domain superfamily/Winged helix DNA-binding domain"/>
    <property type="match status" value="1"/>
</dbReference>
<dbReference type="RefSeq" id="WP_377931558.1">
    <property type="nucleotide sequence ID" value="NZ_JBHUEA010000002.1"/>
</dbReference>
<evidence type="ECO:0000313" key="2">
    <source>
        <dbReference type="EMBL" id="MFD1720340.1"/>
    </source>
</evidence>
<accession>A0ABW4LC99</accession>
<dbReference type="SUPFAM" id="SSF53067">
    <property type="entry name" value="Actin-like ATPase domain"/>
    <property type="match status" value="1"/>
</dbReference>
<dbReference type="Pfam" id="PF00480">
    <property type="entry name" value="ROK"/>
    <property type="match status" value="1"/>
</dbReference>
<protein>
    <submittedName>
        <fullName evidence="2">ROK family protein</fullName>
    </submittedName>
</protein>